<dbReference type="AlphaFoldDB" id="A0A517MDY6"/>
<feature type="transmembrane region" description="Helical" evidence="1">
    <location>
        <begin position="249"/>
        <end position="270"/>
    </location>
</feature>
<dbReference type="EMBL" id="CP036262">
    <property type="protein sequence ID" value="QDS93099.1"/>
    <property type="molecule type" value="Genomic_DNA"/>
</dbReference>
<gene>
    <name evidence="2" type="ORF">FF011L_18540</name>
</gene>
<protein>
    <submittedName>
        <fullName evidence="2">Uncharacterized protein</fullName>
    </submittedName>
</protein>
<feature type="transmembrane region" description="Helical" evidence="1">
    <location>
        <begin position="204"/>
        <end position="228"/>
    </location>
</feature>
<dbReference type="KEGG" id="rml:FF011L_18540"/>
<dbReference type="RefSeq" id="WP_145351242.1">
    <property type="nucleotide sequence ID" value="NZ_CP036262.1"/>
</dbReference>
<dbReference type="OrthoDB" id="260428at2"/>
<keyword evidence="1" id="KW-0812">Transmembrane</keyword>
<keyword evidence="1" id="KW-0472">Membrane</keyword>
<evidence type="ECO:0000313" key="3">
    <source>
        <dbReference type="Proteomes" id="UP000320672"/>
    </source>
</evidence>
<evidence type="ECO:0000313" key="2">
    <source>
        <dbReference type="EMBL" id="QDS93099.1"/>
    </source>
</evidence>
<reference evidence="2 3" key="1">
    <citation type="submission" date="2019-02" db="EMBL/GenBank/DDBJ databases">
        <title>Deep-cultivation of Planctomycetes and their phenomic and genomic characterization uncovers novel biology.</title>
        <authorList>
            <person name="Wiegand S."/>
            <person name="Jogler M."/>
            <person name="Boedeker C."/>
            <person name="Pinto D."/>
            <person name="Vollmers J."/>
            <person name="Rivas-Marin E."/>
            <person name="Kohn T."/>
            <person name="Peeters S.H."/>
            <person name="Heuer A."/>
            <person name="Rast P."/>
            <person name="Oberbeckmann S."/>
            <person name="Bunk B."/>
            <person name="Jeske O."/>
            <person name="Meyerdierks A."/>
            <person name="Storesund J.E."/>
            <person name="Kallscheuer N."/>
            <person name="Luecker S."/>
            <person name="Lage O.M."/>
            <person name="Pohl T."/>
            <person name="Merkel B.J."/>
            <person name="Hornburger P."/>
            <person name="Mueller R.-W."/>
            <person name="Bruemmer F."/>
            <person name="Labrenz M."/>
            <person name="Spormann A.M."/>
            <person name="Op den Camp H."/>
            <person name="Overmann J."/>
            <person name="Amann R."/>
            <person name="Jetten M.S.M."/>
            <person name="Mascher T."/>
            <person name="Medema M.H."/>
            <person name="Devos D.P."/>
            <person name="Kaster A.-K."/>
            <person name="Ovreas L."/>
            <person name="Rohde M."/>
            <person name="Galperin M.Y."/>
            <person name="Jogler C."/>
        </authorList>
    </citation>
    <scope>NUCLEOTIDE SEQUENCE [LARGE SCALE GENOMIC DNA]</scope>
    <source>
        <strain evidence="2 3">FF011L</strain>
    </source>
</reference>
<evidence type="ECO:0000256" key="1">
    <source>
        <dbReference type="SAM" id="Phobius"/>
    </source>
</evidence>
<feature type="transmembrane region" description="Helical" evidence="1">
    <location>
        <begin position="305"/>
        <end position="325"/>
    </location>
</feature>
<feature type="transmembrane region" description="Helical" evidence="1">
    <location>
        <begin position="29"/>
        <end position="51"/>
    </location>
</feature>
<sequence>MTAAPSSRESAPGLLPKLYRWSDAVSPLVLLRTLAPAFSIPLLILGCLAFWGTAAIQTGIGIDGPGLHLPLLVEDPFSHYFNRPASGFLWAAEYTACPATAVGGLGPDSNIGWIVLRQVLVAVLWFVPLGLVLRRSLSSCAERAPLGMLDSCRLVAERAIAMLSVMLIPMLAAVLVAALFLLAGFLGRISGTLGDIASLFLTPFLLAAGVLGFGSLFAVPLAWASLLAEDECDTFDALSRGYEYTFRRPVHLAFYLLVGFAIHWIAVQLVHGVCEVGWNITQRFYQTGQGEQAVPVLTQSLIMHLPQVFSVLMLWSLIAGIYLLLRRDTNDQEIEVITAFRDNSKLHQPTVDADENTSSPE</sequence>
<feature type="transmembrane region" description="Helical" evidence="1">
    <location>
        <begin position="159"/>
        <end position="184"/>
    </location>
</feature>
<dbReference type="Proteomes" id="UP000320672">
    <property type="component" value="Chromosome"/>
</dbReference>
<feature type="transmembrane region" description="Helical" evidence="1">
    <location>
        <begin position="111"/>
        <end position="133"/>
    </location>
</feature>
<proteinExistence type="predicted"/>
<organism evidence="2 3">
    <name type="scientific">Roseimaritima multifibrata</name>
    <dbReference type="NCBI Taxonomy" id="1930274"/>
    <lineage>
        <taxon>Bacteria</taxon>
        <taxon>Pseudomonadati</taxon>
        <taxon>Planctomycetota</taxon>
        <taxon>Planctomycetia</taxon>
        <taxon>Pirellulales</taxon>
        <taxon>Pirellulaceae</taxon>
        <taxon>Roseimaritima</taxon>
    </lineage>
</organism>
<accession>A0A517MDY6</accession>
<keyword evidence="1" id="KW-1133">Transmembrane helix</keyword>
<name>A0A517MDY6_9BACT</name>
<keyword evidence="3" id="KW-1185">Reference proteome</keyword>